<evidence type="ECO:0000259" key="5">
    <source>
        <dbReference type="PROSITE" id="PS51935"/>
    </source>
</evidence>
<evidence type="ECO:0000313" key="7">
    <source>
        <dbReference type="Proteomes" id="UP001597260"/>
    </source>
</evidence>
<dbReference type="RefSeq" id="WP_377570898.1">
    <property type="nucleotide sequence ID" value="NZ_JBHTMP010000018.1"/>
</dbReference>
<protein>
    <submittedName>
        <fullName evidence="6">NlpC/P60 family protein</fullName>
    </submittedName>
</protein>
<comment type="caution">
    <text evidence="6">The sequence shown here is derived from an EMBL/GenBank/DDBJ whole genome shotgun (WGS) entry which is preliminary data.</text>
</comment>
<dbReference type="SUPFAM" id="SSF54001">
    <property type="entry name" value="Cysteine proteinases"/>
    <property type="match status" value="1"/>
</dbReference>
<dbReference type="PROSITE" id="PS51935">
    <property type="entry name" value="NLPC_P60"/>
    <property type="match status" value="1"/>
</dbReference>
<dbReference type="PANTHER" id="PTHR47053">
    <property type="entry name" value="MUREIN DD-ENDOPEPTIDASE MEPH-RELATED"/>
    <property type="match status" value="1"/>
</dbReference>
<dbReference type="PANTHER" id="PTHR47053:SF1">
    <property type="entry name" value="MUREIN DD-ENDOPEPTIDASE MEPH-RELATED"/>
    <property type="match status" value="1"/>
</dbReference>
<keyword evidence="7" id="KW-1185">Reference proteome</keyword>
<dbReference type="InterPro" id="IPR000064">
    <property type="entry name" value="NLP_P60_dom"/>
</dbReference>
<dbReference type="Proteomes" id="UP001597260">
    <property type="component" value="Unassembled WGS sequence"/>
</dbReference>
<sequence length="317" mass="34220">MTPEPGQEAVVRANVATLWSAPEDLRPVDAPAVATQPDIPGWVATMDADQRVGKCMLSQLLLGDRVLVEEIRPDGWARVIAVEQPASTLDARGYPGWLPTRQLAVHEPGPTGSDTADQDAAGSGERLVVDTASTGLHVTAGGEVRLTDVVLGTRLTSAGPAEAGWHPVRVPGHREPLWVREEHVTSLPTRPPTADEALAVARRLTGVAYVWGGLSPYGIDCSGLVNLTWRRLGVRLSRDAHEQAGTTTDLPLGTERPGDLYFFARPGKRIHHVGIVTAVPEDGGQRRMLHACYQHRGVVEEVLSEDRMATLVEARRI</sequence>
<evidence type="ECO:0000256" key="4">
    <source>
        <dbReference type="ARBA" id="ARBA00022807"/>
    </source>
</evidence>
<evidence type="ECO:0000256" key="3">
    <source>
        <dbReference type="ARBA" id="ARBA00022801"/>
    </source>
</evidence>
<evidence type="ECO:0000313" key="6">
    <source>
        <dbReference type="EMBL" id="MFD1322225.1"/>
    </source>
</evidence>
<evidence type="ECO:0000256" key="1">
    <source>
        <dbReference type="ARBA" id="ARBA00007074"/>
    </source>
</evidence>
<dbReference type="InterPro" id="IPR051202">
    <property type="entry name" value="Peptidase_C40"/>
</dbReference>
<keyword evidence="2" id="KW-0645">Protease</keyword>
<name>A0ABW3YDT7_9ACTN</name>
<keyword evidence="4" id="KW-0788">Thiol protease</keyword>
<gene>
    <name evidence="6" type="ORF">ACFQ4H_14100</name>
</gene>
<dbReference type="Pfam" id="PF00877">
    <property type="entry name" value="NLPC_P60"/>
    <property type="match status" value="1"/>
</dbReference>
<dbReference type="Gene3D" id="3.90.1720.10">
    <property type="entry name" value="endopeptidase domain like (from Nostoc punctiforme)"/>
    <property type="match status" value="1"/>
</dbReference>
<reference evidence="7" key="1">
    <citation type="journal article" date="2019" name="Int. J. Syst. Evol. Microbiol.">
        <title>The Global Catalogue of Microorganisms (GCM) 10K type strain sequencing project: providing services to taxonomists for standard genome sequencing and annotation.</title>
        <authorList>
            <consortium name="The Broad Institute Genomics Platform"/>
            <consortium name="The Broad Institute Genome Sequencing Center for Infectious Disease"/>
            <person name="Wu L."/>
            <person name="Ma J."/>
        </authorList>
    </citation>
    <scope>NUCLEOTIDE SEQUENCE [LARGE SCALE GENOMIC DNA]</scope>
    <source>
        <strain evidence="7">JCM 31037</strain>
    </source>
</reference>
<keyword evidence="3" id="KW-0378">Hydrolase</keyword>
<feature type="domain" description="NlpC/P60" evidence="5">
    <location>
        <begin position="191"/>
        <end position="317"/>
    </location>
</feature>
<organism evidence="6 7">
    <name type="scientific">Micromonospora sonneratiae</name>
    <dbReference type="NCBI Taxonomy" id="1184706"/>
    <lineage>
        <taxon>Bacteria</taxon>
        <taxon>Bacillati</taxon>
        <taxon>Actinomycetota</taxon>
        <taxon>Actinomycetes</taxon>
        <taxon>Micromonosporales</taxon>
        <taxon>Micromonosporaceae</taxon>
        <taxon>Micromonospora</taxon>
    </lineage>
</organism>
<dbReference type="InterPro" id="IPR038765">
    <property type="entry name" value="Papain-like_cys_pep_sf"/>
</dbReference>
<accession>A0ABW3YDT7</accession>
<dbReference type="EMBL" id="JBHTMP010000018">
    <property type="protein sequence ID" value="MFD1322225.1"/>
    <property type="molecule type" value="Genomic_DNA"/>
</dbReference>
<proteinExistence type="inferred from homology"/>
<comment type="similarity">
    <text evidence="1">Belongs to the peptidase C40 family.</text>
</comment>
<evidence type="ECO:0000256" key="2">
    <source>
        <dbReference type="ARBA" id="ARBA00022670"/>
    </source>
</evidence>